<organism evidence="1 2">
    <name type="scientific">Sphagnum troendelagicum</name>
    <dbReference type="NCBI Taxonomy" id="128251"/>
    <lineage>
        <taxon>Eukaryota</taxon>
        <taxon>Viridiplantae</taxon>
        <taxon>Streptophyta</taxon>
        <taxon>Embryophyta</taxon>
        <taxon>Bryophyta</taxon>
        <taxon>Sphagnophytina</taxon>
        <taxon>Sphagnopsida</taxon>
        <taxon>Sphagnales</taxon>
        <taxon>Sphagnaceae</taxon>
        <taxon>Sphagnum</taxon>
    </lineage>
</organism>
<dbReference type="Proteomes" id="UP001497512">
    <property type="component" value="Chromosome 15"/>
</dbReference>
<evidence type="ECO:0000313" key="2">
    <source>
        <dbReference type="Proteomes" id="UP001497512"/>
    </source>
</evidence>
<proteinExistence type="predicted"/>
<name>A0ABP0TVL4_9BRYO</name>
<evidence type="ECO:0000313" key="1">
    <source>
        <dbReference type="EMBL" id="CAK9206009.1"/>
    </source>
</evidence>
<dbReference type="EMBL" id="OZ019907">
    <property type="protein sequence ID" value="CAK9206009.1"/>
    <property type="molecule type" value="Genomic_DNA"/>
</dbReference>
<reference evidence="1" key="1">
    <citation type="submission" date="2024-02" db="EMBL/GenBank/DDBJ databases">
        <authorList>
            <consortium name="ELIXIR-Norway"/>
            <consortium name="Elixir Norway"/>
        </authorList>
    </citation>
    <scope>NUCLEOTIDE SEQUENCE</scope>
</reference>
<keyword evidence="2" id="KW-1185">Reference proteome</keyword>
<accession>A0ABP0TVL4</accession>
<sequence>MKAKLEKYKSKLVQEPTIIVTYLNSQIPKPTDPVELKLVVDLVLFVDCRRIIIRVHRRLVMVVGPKGIAVGPLPDGYGLPRNAGDIDAIRAGQQRRRLRIHMHLAVVVIVDVHHDNVPAFVDEC</sequence>
<gene>
    <name evidence="1" type="ORF">CSSPTR1EN2_LOCUS8134</name>
</gene>
<protein>
    <submittedName>
        <fullName evidence="1">Uncharacterized protein</fullName>
    </submittedName>
</protein>